<accession>A0A426FRU1</accession>
<keyword evidence="2" id="KW-1185">Reference proteome</keyword>
<sequence>MMVALTQDAAGAADWQQMLAAAGMDTRAWPAFDVVAEPDAAVLRVLGQEAMAAAQAAEAPLCVVLPSPAAVRLLAAALQRAGRPWPAGVWAAVPGAGSARVFRMLIDPCDVLLVPPPPGQDAAHLAQMLLDGAVRPAEVRVLCRPDGRRDWAGSLRAAGVPVSFWPGYRVVMRSQPPAGFGETLHAVAADREQVALHWLAGSAGVLQTVAGWLASLPADLRGWARSQPVWVPHERLLPVACAAGFASLRVYHDRQQLVERLQSGNL</sequence>
<dbReference type="EMBL" id="RRUE01000001">
    <property type="protein sequence ID" value="RRN45405.1"/>
    <property type="molecule type" value="Genomic_DNA"/>
</dbReference>
<organism evidence="1 2">
    <name type="scientific">Lautropia dentalis</name>
    <dbReference type="NCBI Taxonomy" id="2490857"/>
    <lineage>
        <taxon>Bacteria</taxon>
        <taxon>Pseudomonadati</taxon>
        <taxon>Pseudomonadota</taxon>
        <taxon>Betaproteobacteria</taxon>
        <taxon>Burkholderiales</taxon>
        <taxon>Burkholderiaceae</taxon>
        <taxon>Lautropia</taxon>
    </lineage>
</organism>
<comment type="caution">
    <text evidence="1">The sequence shown here is derived from an EMBL/GenBank/DDBJ whole genome shotgun (WGS) entry which is preliminary data.</text>
</comment>
<evidence type="ECO:0000313" key="1">
    <source>
        <dbReference type="EMBL" id="RRN45405.1"/>
    </source>
</evidence>
<protein>
    <submittedName>
        <fullName evidence="1">Uncharacterized protein</fullName>
    </submittedName>
</protein>
<dbReference type="SUPFAM" id="SSF69618">
    <property type="entry name" value="HemD-like"/>
    <property type="match status" value="1"/>
</dbReference>
<dbReference type="GO" id="GO:0004852">
    <property type="term" value="F:uroporphyrinogen-III synthase activity"/>
    <property type="evidence" value="ECO:0007669"/>
    <property type="project" value="InterPro"/>
</dbReference>
<dbReference type="AlphaFoldDB" id="A0A426FRU1"/>
<gene>
    <name evidence="1" type="ORF">EHV23_04165</name>
</gene>
<evidence type="ECO:0000313" key="2">
    <source>
        <dbReference type="Proteomes" id="UP000270261"/>
    </source>
</evidence>
<dbReference type="Gene3D" id="3.40.50.10090">
    <property type="match status" value="2"/>
</dbReference>
<dbReference type="InterPro" id="IPR036108">
    <property type="entry name" value="4pyrrol_syn_uPrphyn_synt_sf"/>
</dbReference>
<dbReference type="OrthoDB" id="378654at2"/>
<dbReference type="RefSeq" id="WP_125094834.1">
    <property type="nucleotide sequence ID" value="NZ_RRUE01000001.1"/>
</dbReference>
<dbReference type="GO" id="GO:0033014">
    <property type="term" value="P:tetrapyrrole biosynthetic process"/>
    <property type="evidence" value="ECO:0007669"/>
    <property type="project" value="InterPro"/>
</dbReference>
<proteinExistence type="predicted"/>
<reference evidence="1 2" key="1">
    <citation type="submission" date="2018-11" db="EMBL/GenBank/DDBJ databases">
        <title>Genome sequencing of Lautropia sp. KCOM 2505 (= ChDC F240).</title>
        <authorList>
            <person name="Kook J.-K."/>
            <person name="Park S.-N."/>
            <person name="Lim Y.K."/>
        </authorList>
    </citation>
    <scope>NUCLEOTIDE SEQUENCE [LARGE SCALE GENOMIC DNA]</scope>
    <source>
        <strain evidence="1 2">KCOM 2505</strain>
    </source>
</reference>
<name>A0A426FRU1_9BURK</name>
<dbReference type="Proteomes" id="UP000270261">
    <property type="component" value="Unassembled WGS sequence"/>
</dbReference>